<keyword evidence="4" id="KW-1185">Reference proteome</keyword>
<feature type="chain" id="PRO_5037647030" evidence="1">
    <location>
        <begin position="20"/>
        <end position="183"/>
    </location>
</feature>
<protein>
    <submittedName>
        <fullName evidence="3">DUF1311 domain-containing protein</fullName>
    </submittedName>
</protein>
<feature type="signal peptide" evidence="1">
    <location>
        <begin position="1"/>
        <end position="19"/>
    </location>
</feature>
<dbReference type="EMBL" id="JACWMX010000001">
    <property type="protein sequence ID" value="MBD1392060.1"/>
    <property type="molecule type" value="Genomic_DNA"/>
</dbReference>
<dbReference type="Proteomes" id="UP000619078">
    <property type="component" value="Unassembled WGS sequence"/>
</dbReference>
<name>A0A926NP47_9SPHI</name>
<reference evidence="3" key="1">
    <citation type="submission" date="2020-09" db="EMBL/GenBank/DDBJ databases">
        <title>Novel species of Mucilaginibacter isolated from a glacier on the Tibetan Plateau.</title>
        <authorList>
            <person name="Liu Q."/>
            <person name="Xin Y.-H."/>
        </authorList>
    </citation>
    <scope>NUCLEOTIDE SEQUENCE</scope>
    <source>
        <strain evidence="3">ZB1P21</strain>
    </source>
</reference>
<keyword evidence="1" id="KW-0732">Signal</keyword>
<dbReference type="InterPro" id="IPR009739">
    <property type="entry name" value="LprI-like_N"/>
</dbReference>
<organism evidence="3 4">
    <name type="scientific">Mucilaginibacter glaciei</name>
    <dbReference type="NCBI Taxonomy" id="2772109"/>
    <lineage>
        <taxon>Bacteria</taxon>
        <taxon>Pseudomonadati</taxon>
        <taxon>Bacteroidota</taxon>
        <taxon>Sphingobacteriia</taxon>
        <taxon>Sphingobacteriales</taxon>
        <taxon>Sphingobacteriaceae</taxon>
        <taxon>Mucilaginibacter</taxon>
    </lineage>
</organism>
<dbReference type="AlphaFoldDB" id="A0A926NP47"/>
<proteinExistence type="predicted"/>
<sequence>MKNVIAVVFATFCANCLFAQSKRAEMLDTSILDKINRQVAIEALQFKKQLINNKTDQERIVFCVDTFVIRHIEAERIKANNTTLSINKTVIGAINAYDALLQDYYNKLGSLLLTIDKADLLTSNNAWINYQKTEIKLIGDLSKDKYSGGGTIQTNIEAELDEKIVMERLDRIFNYYDTVFKNH</sequence>
<comment type="caution">
    <text evidence="3">The sequence shown here is derived from an EMBL/GenBank/DDBJ whole genome shotgun (WGS) entry which is preliminary data.</text>
</comment>
<dbReference type="RefSeq" id="WP_191160575.1">
    <property type="nucleotide sequence ID" value="NZ_JACWMX010000001.1"/>
</dbReference>
<evidence type="ECO:0000259" key="2">
    <source>
        <dbReference type="Pfam" id="PF07007"/>
    </source>
</evidence>
<accession>A0A926NP47</accession>
<evidence type="ECO:0000256" key="1">
    <source>
        <dbReference type="SAM" id="SignalP"/>
    </source>
</evidence>
<dbReference type="Pfam" id="PF07007">
    <property type="entry name" value="LprI"/>
    <property type="match status" value="1"/>
</dbReference>
<evidence type="ECO:0000313" key="3">
    <source>
        <dbReference type="EMBL" id="MBD1392060.1"/>
    </source>
</evidence>
<gene>
    <name evidence="3" type="ORF">IDJ76_03005</name>
</gene>
<evidence type="ECO:0000313" key="4">
    <source>
        <dbReference type="Proteomes" id="UP000619078"/>
    </source>
</evidence>
<feature type="domain" description="Lysozyme inhibitor LprI-like N-terminal" evidence="2">
    <location>
        <begin position="80"/>
        <end position="162"/>
    </location>
</feature>